<dbReference type="PANTHER" id="PTHR47435:SF4">
    <property type="entry name" value="KELCH REPEAT PROTEIN (AFU_ORTHOLOGUE AFUA_5G12780)"/>
    <property type="match status" value="1"/>
</dbReference>
<proteinExistence type="predicted"/>
<dbReference type="OrthoDB" id="10250130at2759"/>
<accession>A0A6G1H2A0</accession>
<dbReference type="GO" id="GO:0019760">
    <property type="term" value="P:glucosinolate metabolic process"/>
    <property type="evidence" value="ECO:0007669"/>
    <property type="project" value="UniProtKB-ARBA"/>
</dbReference>
<evidence type="ECO:0000313" key="4">
    <source>
        <dbReference type="EMBL" id="KAF1987346.1"/>
    </source>
</evidence>
<name>A0A6G1H2A0_9PEZI</name>
<evidence type="ECO:0000256" key="2">
    <source>
        <dbReference type="ARBA" id="ARBA00023004"/>
    </source>
</evidence>
<keyword evidence="2" id="KW-0408">Iron</keyword>
<dbReference type="SUPFAM" id="SSF117281">
    <property type="entry name" value="Kelch motif"/>
    <property type="match status" value="1"/>
</dbReference>
<dbReference type="Proteomes" id="UP000800041">
    <property type="component" value="Unassembled WGS sequence"/>
</dbReference>
<dbReference type="EMBL" id="ML977153">
    <property type="protein sequence ID" value="KAF1987346.1"/>
    <property type="molecule type" value="Genomic_DNA"/>
</dbReference>
<dbReference type="Pfam" id="PF01344">
    <property type="entry name" value="Kelch_1"/>
    <property type="match status" value="1"/>
</dbReference>
<gene>
    <name evidence="4" type="ORF">K402DRAFT_393057</name>
</gene>
<dbReference type="PANTHER" id="PTHR47435">
    <property type="entry name" value="KELCH REPEAT PROTEIN (AFU_ORTHOLOGUE AFUA_5G12780)"/>
    <property type="match status" value="1"/>
</dbReference>
<feature type="region of interest" description="Disordered" evidence="3">
    <location>
        <begin position="153"/>
        <end position="206"/>
    </location>
</feature>
<dbReference type="Pfam" id="PF24681">
    <property type="entry name" value="Kelch_KLHDC2_KLHL20_DRC7"/>
    <property type="match status" value="1"/>
</dbReference>
<evidence type="ECO:0000256" key="1">
    <source>
        <dbReference type="ARBA" id="ARBA00022737"/>
    </source>
</evidence>
<dbReference type="Gene3D" id="2.120.10.80">
    <property type="entry name" value="Kelch-type beta propeller"/>
    <property type="match status" value="2"/>
</dbReference>
<evidence type="ECO:0000313" key="5">
    <source>
        <dbReference type="Proteomes" id="UP000800041"/>
    </source>
</evidence>
<dbReference type="InterPro" id="IPR006652">
    <property type="entry name" value="Kelch_1"/>
</dbReference>
<keyword evidence="1" id="KW-0677">Repeat</keyword>
<keyword evidence="5" id="KW-1185">Reference proteome</keyword>
<feature type="compositionally biased region" description="Pro residues" evidence="3">
    <location>
        <begin position="189"/>
        <end position="202"/>
    </location>
</feature>
<sequence length="459" mass="48896">MEPAVAGALYAAESLLEGAFAFGKGILYPTLPLKATFSRIKGARFPRAGHTISIVKGRAYIFGGETSVDTIASNDMSIVILPSSAVSEADYTVIPARPRESNGPVPQSRKHHSAVVVGDSIYILGGQLPPKSAEEEKGRIWVFDTVTKRWSYIDPASPPPPARSHHSASSSELPGPKEAPRPSRDILPQQPPEPGSDVPEPPQADSWGTMFIYGGKHVVEGKLLNDAWTFDFRTRTWHSLPDPPEPGRTDASLAAAGSRLYRFGGYDGNRCLGGSIDWLDVGNMLSGSRDTALGELEASSLGDWEEHAFEKEKGPSPRAGAGLVDVTTGQGRGYLLLVGGESVPSTESGTGVLFDDAWAFQLPPAATSAASAKDQTRTLIKKDTKEAVWAEVQYQYPNGDGDAVKDHPSGKIGAQGSGSRSKFAVAKGTEVDGATVVLWGGSDENRNILDDGWMITVDR</sequence>
<protein>
    <recommendedName>
        <fullName evidence="6">Galactose oxidase</fullName>
    </recommendedName>
</protein>
<feature type="region of interest" description="Disordered" evidence="3">
    <location>
        <begin position="399"/>
        <end position="419"/>
    </location>
</feature>
<evidence type="ECO:0008006" key="6">
    <source>
        <dbReference type="Google" id="ProtNLM"/>
    </source>
</evidence>
<dbReference type="AlphaFoldDB" id="A0A6G1H2A0"/>
<reference evidence="4" key="1">
    <citation type="journal article" date="2020" name="Stud. Mycol.">
        <title>101 Dothideomycetes genomes: a test case for predicting lifestyles and emergence of pathogens.</title>
        <authorList>
            <person name="Haridas S."/>
            <person name="Albert R."/>
            <person name="Binder M."/>
            <person name="Bloem J."/>
            <person name="Labutti K."/>
            <person name="Salamov A."/>
            <person name="Andreopoulos B."/>
            <person name="Baker S."/>
            <person name="Barry K."/>
            <person name="Bills G."/>
            <person name="Bluhm B."/>
            <person name="Cannon C."/>
            <person name="Castanera R."/>
            <person name="Culley D."/>
            <person name="Daum C."/>
            <person name="Ezra D."/>
            <person name="Gonzalez J."/>
            <person name="Henrissat B."/>
            <person name="Kuo A."/>
            <person name="Liang C."/>
            <person name="Lipzen A."/>
            <person name="Lutzoni F."/>
            <person name="Magnuson J."/>
            <person name="Mondo S."/>
            <person name="Nolan M."/>
            <person name="Ohm R."/>
            <person name="Pangilinan J."/>
            <person name="Park H.-J."/>
            <person name="Ramirez L."/>
            <person name="Alfaro M."/>
            <person name="Sun H."/>
            <person name="Tritt A."/>
            <person name="Yoshinaga Y."/>
            <person name="Zwiers L.-H."/>
            <person name="Turgeon B."/>
            <person name="Goodwin S."/>
            <person name="Spatafora J."/>
            <person name="Crous P."/>
            <person name="Grigoriev I."/>
        </authorList>
    </citation>
    <scope>NUCLEOTIDE SEQUENCE</scope>
    <source>
        <strain evidence="4">CBS 113979</strain>
    </source>
</reference>
<dbReference type="InterPro" id="IPR015915">
    <property type="entry name" value="Kelch-typ_b-propeller"/>
</dbReference>
<organism evidence="4 5">
    <name type="scientific">Aulographum hederae CBS 113979</name>
    <dbReference type="NCBI Taxonomy" id="1176131"/>
    <lineage>
        <taxon>Eukaryota</taxon>
        <taxon>Fungi</taxon>
        <taxon>Dikarya</taxon>
        <taxon>Ascomycota</taxon>
        <taxon>Pezizomycotina</taxon>
        <taxon>Dothideomycetes</taxon>
        <taxon>Pleosporomycetidae</taxon>
        <taxon>Aulographales</taxon>
        <taxon>Aulographaceae</taxon>
    </lineage>
</organism>
<evidence type="ECO:0000256" key="3">
    <source>
        <dbReference type="SAM" id="MobiDB-lite"/>
    </source>
</evidence>